<dbReference type="InterPro" id="IPR003018">
    <property type="entry name" value="GAF"/>
</dbReference>
<comment type="similarity">
    <text evidence="1">Belongs to the free Met sulfoxide reductase family.</text>
</comment>
<dbReference type="InterPro" id="IPR051330">
    <property type="entry name" value="Phosphatase_reg/MetRdx"/>
</dbReference>
<dbReference type="PANTHER" id="PTHR21021:SF15">
    <property type="entry name" value="FREE METHIONINE-R-SULFOXIDE REDUCTASE"/>
    <property type="match status" value="1"/>
</dbReference>
<evidence type="ECO:0000313" key="4">
    <source>
        <dbReference type="Proteomes" id="UP000190367"/>
    </source>
</evidence>
<dbReference type="FunFam" id="3.30.450.40:FF:000008">
    <property type="entry name" value="GAF domain-containing proteins"/>
    <property type="match status" value="1"/>
</dbReference>
<feature type="domain" description="GAF" evidence="2">
    <location>
        <begin position="47"/>
        <end position="170"/>
    </location>
</feature>
<dbReference type="AlphaFoldDB" id="A0A1T4NQE1"/>
<proteinExistence type="inferred from homology"/>
<dbReference type="InterPro" id="IPR029016">
    <property type="entry name" value="GAF-like_dom_sf"/>
</dbReference>
<keyword evidence="4" id="KW-1185">Reference proteome</keyword>
<evidence type="ECO:0000313" key="3">
    <source>
        <dbReference type="EMBL" id="SJZ81345.1"/>
    </source>
</evidence>
<name>A0A1T4NQE1_9BACT</name>
<evidence type="ECO:0000259" key="2">
    <source>
        <dbReference type="Pfam" id="PF01590"/>
    </source>
</evidence>
<accession>A0A1T4NQE1</accession>
<dbReference type="STRING" id="634771.SAMN04488128_1011695"/>
<organism evidence="3 4">
    <name type="scientific">Chitinophaga eiseniae</name>
    <dbReference type="NCBI Taxonomy" id="634771"/>
    <lineage>
        <taxon>Bacteria</taxon>
        <taxon>Pseudomonadati</taxon>
        <taxon>Bacteroidota</taxon>
        <taxon>Chitinophagia</taxon>
        <taxon>Chitinophagales</taxon>
        <taxon>Chitinophagaceae</taxon>
        <taxon>Chitinophaga</taxon>
    </lineage>
</organism>
<dbReference type="GO" id="GO:0033745">
    <property type="term" value="F:L-methionine-(R)-S-oxide reductase activity"/>
    <property type="evidence" value="ECO:0007669"/>
    <property type="project" value="TreeGrafter"/>
</dbReference>
<dbReference type="GO" id="GO:0005829">
    <property type="term" value="C:cytosol"/>
    <property type="evidence" value="ECO:0007669"/>
    <property type="project" value="TreeGrafter"/>
</dbReference>
<dbReference type="SUPFAM" id="SSF55781">
    <property type="entry name" value="GAF domain-like"/>
    <property type="match status" value="1"/>
</dbReference>
<evidence type="ECO:0000256" key="1">
    <source>
        <dbReference type="ARBA" id="ARBA00038454"/>
    </source>
</evidence>
<gene>
    <name evidence="3" type="ORF">SAMN04488128_1011695</name>
</gene>
<dbReference type="Pfam" id="PF01590">
    <property type="entry name" value="GAF"/>
    <property type="match status" value="1"/>
</dbReference>
<reference evidence="4" key="1">
    <citation type="submission" date="2017-02" db="EMBL/GenBank/DDBJ databases">
        <authorList>
            <person name="Varghese N."/>
            <person name="Submissions S."/>
        </authorList>
    </citation>
    <scope>NUCLEOTIDE SEQUENCE [LARGE SCALE GENOMIC DNA]</scope>
    <source>
        <strain evidence="4">DSM 22224</strain>
    </source>
</reference>
<dbReference type="EMBL" id="FUWZ01000001">
    <property type="protein sequence ID" value="SJZ81345.1"/>
    <property type="molecule type" value="Genomic_DNA"/>
</dbReference>
<dbReference type="Proteomes" id="UP000190367">
    <property type="component" value="Unassembled WGS sequence"/>
</dbReference>
<sequence>MLLCTFACCIFTQKQMAEDLQIIQGEKAEQYQSLIPQIKGLLEGEPDLVANLANVAAALKEQFGWFWVGFYLVKQEELVLGPFQGPVACTRIRKGRGVCGTSWAQATTLVVPDVEAFPGHIACSSLSKSEIVVPLMKDGVVAGVLDVDSELPDHFDTTDQQYLEEIVKLIVL</sequence>
<dbReference type="Gene3D" id="3.30.450.40">
    <property type="match status" value="1"/>
</dbReference>
<protein>
    <submittedName>
        <fullName evidence="3">GAF domain-containing protein</fullName>
    </submittedName>
</protein>
<dbReference type="PANTHER" id="PTHR21021">
    <property type="entry name" value="GAF/PUTATIVE CYTOSKELETAL PROTEIN"/>
    <property type="match status" value="1"/>
</dbReference>